<evidence type="ECO:0000256" key="1">
    <source>
        <dbReference type="SAM" id="SignalP"/>
    </source>
</evidence>
<feature type="domain" description="HMA" evidence="2">
    <location>
        <begin position="22"/>
        <end position="89"/>
    </location>
</feature>
<dbReference type="EMBL" id="SKFH01000002">
    <property type="protein sequence ID" value="TCZ74535.1"/>
    <property type="molecule type" value="Genomic_DNA"/>
</dbReference>
<name>A0A4R4E9P9_9BACT</name>
<feature type="chain" id="PRO_5020944587" evidence="1">
    <location>
        <begin position="20"/>
        <end position="179"/>
    </location>
</feature>
<evidence type="ECO:0000259" key="2">
    <source>
        <dbReference type="PROSITE" id="PS50846"/>
    </source>
</evidence>
<feature type="signal peptide" evidence="1">
    <location>
        <begin position="1"/>
        <end position="19"/>
    </location>
</feature>
<dbReference type="SUPFAM" id="SSF55008">
    <property type="entry name" value="HMA, heavy metal-associated domain"/>
    <property type="match status" value="1"/>
</dbReference>
<keyword evidence="4" id="KW-1185">Reference proteome</keyword>
<dbReference type="Proteomes" id="UP000295164">
    <property type="component" value="Unassembled WGS sequence"/>
</dbReference>
<proteinExistence type="predicted"/>
<protein>
    <submittedName>
        <fullName evidence="3">Copper chaperone</fullName>
    </submittedName>
</protein>
<dbReference type="InterPro" id="IPR036163">
    <property type="entry name" value="HMA_dom_sf"/>
</dbReference>
<reference evidence="3 4" key="1">
    <citation type="submission" date="2019-03" db="EMBL/GenBank/DDBJ databases">
        <authorList>
            <person name="Kim M.K.M."/>
        </authorList>
    </citation>
    <scope>NUCLEOTIDE SEQUENCE [LARGE SCALE GENOMIC DNA]</scope>
    <source>
        <strain evidence="3 4">17J68-15</strain>
    </source>
</reference>
<sequence>MKAIFVFLCALLLGSGAHAQVVRVSLQASGLTCSMCSKAVKNALEGVSFVEKVQVDIKNQQYNLTFKEGQAVNFDVLAGAVEDAGFSVASLLVTAQLPAQATLHKDEHMAVGGQTVHFLNGDGQSLSGTVSFHLVDKAFTSAKEHKKWSARSSMACVKTGRMAPCCQKGSETRIYHAII</sequence>
<dbReference type="OrthoDB" id="667084at2"/>
<dbReference type="InterPro" id="IPR006121">
    <property type="entry name" value="HMA_dom"/>
</dbReference>
<gene>
    <name evidence="3" type="ORF">E0486_02600</name>
</gene>
<dbReference type="GO" id="GO:0046872">
    <property type="term" value="F:metal ion binding"/>
    <property type="evidence" value="ECO:0007669"/>
    <property type="project" value="InterPro"/>
</dbReference>
<dbReference type="PROSITE" id="PS50846">
    <property type="entry name" value="HMA_2"/>
    <property type="match status" value="1"/>
</dbReference>
<dbReference type="Gene3D" id="3.30.70.100">
    <property type="match status" value="1"/>
</dbReference>
<dbReference type="AlphaFoldDB" id="A0A4R4E9P9"/>
<evidence type="ECO:0000313" key="3">
    <source>
        <dbReference type="EMBL" id="TCZ74535.1"/>
    </source>
</evidence>
<evidence type="ECO:0000313" key="4">
    <source>
        <dbReference type="Proteomes" id="UP000295164"/>
    </source>
</evidence>
<keyword evidence="1" id="KW-0732">Signal</keyword>
<dbReference type="CDD" id="cd00371">
    <property type="entry name" value="HMA"/>
    <property type="match status" value="1"/>
</dbReference>
<organism evidence="3 4">
    <name type="scientific">Flaviaesturariibacter aridisoli</name>
    <dbReference type="NCBI Taxonomy" id="2545761"/>
    <lineage>
        <taxon>Bacteria</taxon>
        <taxon>Pseudomonadati</taxon>
        <taxon>Bacteroidota</taxon>
        <taxon>Chitinophagia</taxon>
        <taxon>Chitinophagales</taxon>
        <taxon>Chitinophagaceae</taxon>
        <taxon>Flaviaestuariibacter</taxon>
    </lineage>
</organism>
<dbReference type="RefSeq" id="WP_131850579.1">
    <property type="nucleotide sequence ID" value="NZ_SKFH01000002.1"/>
</dbReference>
<dbReference type="Pfam" id="PF00403">
    <property type="entry name" value="HMA"/>
    <property type="match status" value="1"/>
</dbReference>
<accession>A0A4R4E9P9</accession>
<comment type="caution">
    <text evidence="3">The sequence shown here is derived from an EMBL/GenBank/DDBJ whole genome shotgun (WGS) entry which is preliminary data.</text>
</comment>